<organism evidence="6 7">
    <name type="scientific">Paenalcaligenes hominis</name>
    <dbReference type="NCBI Taxonomy" id="643674"/>
    <lineage>
        <taxon>Bacteria</taxon>
        <taxon>Pseudomonadati</taxon>
        <taxon>Pseudomonadota</taxon>
        <taxon>Betaproteobacteria</taxon>
        <taxon>Burkholderiales</taxon>
        <taxon>Alcaligenaceae</taxon>
        <taxon>Paenalcaligenes</taxon>
    </lineage>
</organism>
<accession>A0A1U9JZ32</accession>
<dbReference type="Pfam" id="PF14833">
    <property type="entry name" value="NAD_binding_11"/>
    <property type="match status" value="1"/>
</dbReference>
<gene>
    <name evidence="6" type="ORF">PAEH1_04830</name>
</gene>
<evidence type="ECO:0000259" key="4">
    <source>
        <dbReference type="Pfam" id="PF03446"/>
    </source>
</evidence>
<evidence type="ECO:0000313" key="7">
    <source>
        <dbReference type="Proteomes" id="UP000189369"/>
    </source>
</evidence>
<keyword evidence="1" id="KW-0560">Oxidoreductase</keyword>
<dbReference type="GO" id="GO:0050661">
    <property type="term" value="F:NADP binding"/>
    <property type="evidence" value="ECO:0007669"/>
    <property type="project" value="InterPro"/>
</dbReference>
<dbReference type="GO" id="GO:0051287">
    <property type="term" value="F:NAD binding"/>
    <property type="evidence" value="ECO:0007669"/>
    <property type="project" value="InterPro"/>
</dbReference>
<dbReference type="InterPro" id="IPR036291">
    <property type="entry name" value="NAD(P)-bd_dom_sf"/>
</dbReference>
<dbReference type="PIRSF" id="PIRSF000103">
    <property type="entry name" value="HIBADH"/>
    <property type="match status" value="1"/>
</dbReference>
<dbReference type="AlphaFoldDB" id="A0A1U9JZ32"/>
<dbReference type="KEGG" id="phn:PAEH1_04830"/>
<dbReference type="InterPro" id="IPR013328">
    <property type="entry name" value="6PGD_dom2"/>
</dbReference>
<feature type="domain" description="3-hydroxyisobutyrate dehydrogenase-like NAD-binding" evidence="5">
    <location>
        <begin position="164"/>
        <end position="283"/>
    </location>
</feature>
<sequence length="286" mass="29988">MRIGFAGIGLMGLPMCRRLLQAGHQLAVWNRSQAKTAPLAAAGATVYDSPQALAAHTDVVILCLFDANAVAEVVFGKHGLVQAQKKTAITVVDHSSIAPQRTQELAKQLPADWHWVDAPVSGGTAGAEAGTLAIMAGGAAEQVERIRPVLAAYAAQVTHMGAVGAGQVTKLCNQTIVTATITAIAEAMCLAQDANVEVAKLPEALAGGWADSVLLQEFVSRMLHLPEQPTATVQTMLKDLNTIAELAQTQGTAMPVSHAVQQLYQIVQRQGLGSQDVSHIIQTLKG</sequence>
<proteinExistence type="predicted"/>
<evidence type="ECO:0000259" key="5">
    <source>
        <dbReference type="Pfam" id="PF14833"/>
    </source>
</evidence>
<dbReference type="STRING" id="643674.PAEH1_04830"/>
<feature type="domain" description="6-phosphogluconate dehydrogenase NADP-binding" evidence="4">
    <location>
        <begin position="2"/>
        <end position="161"/>
    </location>
</feature>
<keyword evidence="2" id="KW-0520">NAD</keyword>
<dbReference type="PANTHER" id="PTHR43060:SF15">
    <property type="entry name" value="3-HYDROXYISOBUTYRATE DEHYDROGENASE-LIKE 1, MITOCHONDRIAL-RELATED"/>
    <property type="match status" value="1"/>
</dbReference>
<dbReference type="Proteomes" id="UP000189369">
    <property type="component" value="Chromosome"/>
</dbReference>
<dbReference type="InterPro" id="IPR015815">
    <property type="entry name" value="HIBADH-related"/>
</dbReference>
<protein>
    <submittedName>
        <fullName evidence="6">2-hydroxy-3-oxopropionate reductase</fullName>
    </submittedName>
</protein>
<dbReference type="InterPro" id="IPR008927">
    <property type="entry name" value="6-PGluconate_DH-like_C_sf"/>
</dbReference>
<dbReference type="PANTHER" id="PTHR43060">
    <property type="entry name" value="3-HYDROXYISOBUTYRATE DEHYDROGENASE-LIKE 1, MITOCHONDRIAL-RELATED"/>
    <property type="match status" value="1"/>
</dbReference>
<dbReference type="SUPFAM" id="SSF51735">
    <property type="entry name" value="NAD(P)-binding Rossmann-fold domains"/>
    <property type="match status" value="1"/>
</dbReference>
<evidence type="ECO:0000313" key="6">
    <source>
        <dbReference type="EMBL" id="AQS51063.1"/>
    </source>
</evidence>
<name>A0A1U9JZ32_9BURK</name>
<dbReference type="Pfam" id="PF03446">
    <property type="entry name" value="NAD_binding_2"/>
    <property type="match status" value="1"/>
</dbReference>
<dbReference type="Gene3D" id="1.10.1040.10">
    <property type="entry name" value="N-(1-d-carboxylethyl)-l-norvaline Dehydrogenase, domain 2"/>
    <property type="match status" value="1"/>
</dbReference>
<dbReference type="SUPFAM" id="SSF48179">
    <property type="entry name" value="6-phosphogluconate dehydrogenase C-terminal domain-like"/>
    <property type="match status" value="1"/>
</dbReference>
<reference evidence="6 7" key="1">
    <citation type="submission" date="2017-01" db="EMBL/GenBank/DDBJ databases">
        <title>Complete Genome Sequence of Paenalcaligenes hominis, Isolated from a paraplegic Patient with neurogenic bladder.</title>
        <authorList>
            <person name="Mukhopadhyay R."/>
            <person name="Joaquin J."/>
            <person name="Hogue R."/>
            <person name="Kilaru A."/>
            <person name="Jospin G."/>
            <person name="Mars K."/>
            <person name="Eisen J.A."/>
            <person name="Chaturvedi V."/>
        </authorList>
    </citation>
    <scope>NUCLEOTIDE SEQUENCE [LARGE SCALE GENOMIC DNA]</scope>
    <source>
        <strain evidence="6 7">15S00501</strain>
    </source>
</reference>
<dbReference type="Gene3D" id="3.40.50.720">
    <property type="entry name" value="NAD(P)-binding Rossmann-like Domain"/>
    <property type="match status" value="1"/>
</dbReference>
<dbReference type="GO" id="GO:0016491">
    <property type="term" value="F:oxidoreductase activity"/>
    <property type="evidence" value="ECO:0007669"/>
    <property type="project" value="UniProtKB-KW"/>
</dbReference>
<evidence type="ECO:0000256" key="3">
    <source>
        <dbReference type="PIRSR" id="PIRSR000103-1"/>
    </source>
</evidence>
<dbReference type="InterPro" id="IPR029154">
    <property type="entry name" value="HIBADH-like_NADP-bd"/>
</dbReference>
<evidence type="ECO:0000256" key="2">
    <source>
        <dbReference type="ARBA" id="ARBA00023027"/>
    </source>
</evidence>
<dbReference type="OrthoDB" id="9777604at2"/>
<dbReference type="InterPro" id="IPR006115">
    <property type="entry name" value="6PGDH_NADP-bd"/>
</dbReference>
<feature type="active site" evidence="3">
    <location>
        <position position="170"/>
    </location>
</feature>
<dbReference type="EMBL" id="CP019697">
    <property type="protein sequence ID" value="AQS51063.1"/>
    <property type="molecule type" value="Genomic_DNA"/>
</dbReference>
<evidence type="ECO:0000256" key="1">
    <source>
        <dbReference type="ARBA" id="ARBA00023002"/>
    </source>
</evidence>